<name>A0A7Z2YCN0_9VIBR</name>
<accession>A0A7Z2YCN0</accession>
<dbReference type="Proteomes" id="UP000464262">
    <property type="component" value="Chromosome 1"/>
</dbReference>
<keyword evidence="3" id="KW-1185">Reference proteome</keyword>
<dbReference type="RefSeq" id="WP_164647356.1">
    <property type="nucleotide sequence ID" value="NZ_CP047475.1"/>
</dbReference>
<evidence type="ECO:0000313" key="3">
    <source>
        <dbReference type="Proteomes" id="UP000464262"/>
    </source>
</evidence>
<dbReference type="InterPro" id="IPR007214">
    <property type="entry name" value="YbaK/aa-tRNA-synth-assoc-dom"/>
</dbReference>
<dbReference type="EMBL" id="CP047475">
    <property type="protein sequence ID" value="QIA62461.1"/>
    <property type="molecule type" value="Genomic_DNA"/>
</dbReference>
<dbReference type="PANTHER" id="PTHR30411:SF1">
    <property type="entry name" value="CYTOPLASMIC PROTEIN"/>
    <property type="match status" value="1"/>
</dbReference>
<dbReference type="SUPFAM" id="SSF55826">
    <property type="entry name" value="YbaK/ProRS associated domain"/>
    <property type="match status" value="1"/>
</dbReference>
<dbReference type="Gene3D" id="3.90.960.10">
    <property type="entry name" value="YbaK/aminoacyl-tRNA synthetase-associated domain"/>
    <property type="match status" value="1"/>
</dbReference>
<organism evidence="2 3">
    <name type="scientific">Vibrio astriarenae</name>
    <dbReference type="NCBI Taxonomy" id="1481923"/>
    <lineage>
        <taxon>Bacteria</taxon>
        <taxon>Pseudomonadati</taxon>
        <taxon>Pseudomonadota</taxon>
        <taxon>Gammaproteobacteria</taxon>
        <taxon>Vibrionales</taxon>
        <taxon>Vibrionaceae</taxon>
        <taxon>Vibrio</taxon>
    </lineage>
</organism>
<dbReference type="CDD" id="cd04332">
    <property type="entry name" value="YbaK_like"/>
    <property type="match status" value="1"/>
</dbReference>
<evidence type="ECO:0000259" key="1">
    <source>
        <dbReference type="Pfam" id="PF04073"/>
    </source>
</evidence>
<sequence>MMSKINTPIIDLLIKKNIPFKLLEQQVETISIEDTAHARGISPNQMVKSILLRDMGNRYALACVPGDLSVDPKKVRAILNWRRMTCVGLDQLQTTTGYQVGCVAPLLLKQPMPIVFDNQLTQLQHVTISSGQRLAGIALSSQDLVELCQPRLGDICR</sequence>
<dbReference type="Pfam" id="PF04073">
    <property type="entry name" value="tRNA_edit"/>
    <property type="match status" value="1"/>
</dbReference>
<gene>
    <name evidence="2" type="ORF">GT360_02530</name>
</gene>
<dbReference type="PANTHER" id="PTHR30411">
    <property type="entry name" value="CYTOPLASMIC PROTEIN"/>
    <property type="match status" value="1"/>
</dbReference>
<dbReference type="AlphaFoldDB" id="A0A7Z2YCN0"/>
<proteinExistence type="predicted"/>
<protein>
    <recommendedName>
        <fullName evidence="1">YbaK/aminoacyl-tRNA synthetase-associated domain-containing protein</fullName>
    </recommendedName>
</protein>
<dbReference type="GO" id="GO:0002161">
    <property type="term" value="F:aminoacyl-tRNA deacylase activity"/>
    <property type="evidence" value="ECO:0007669"/>
    <property type="project" value="InterPro"/>
</dbReference>
<evidence type="ECO:0000313" key="2">
    <source>
        <dbReference type="EMBL" id="QIA62461.1"/>
    </source>
</evidence>
<reference evidence="2 3" key="1">
    <citation type="submission" date="2020-01" db="EMBL/GenBank/DDBJ databases">
        <title>Whole genome and functional gene identification of agarase of Vibrio HN897.</title>
        <authorList>
            <person name="Liu Y."/>
            <person name="Zhao Z."/>
        </authorList>
    </citation>
    <scope>NUCLEOTIDE SEQUENCE [LARGE SCALE GENOMIC DNA]</scope>
    <source>
        <strain evidence="2 3">HN897</strain>
    </source>
</reference>
<dbReference type="InterPro" id="IPR036754">
    <property type="entry name" value="YbaK/aa-tRNA-synt-asso_dom_sf"/>
</dbReference>
<dbReference type="KEGG" id="vas:GT360_02530"/>
<feature type="domain" description="YbaK/aminoacyl-tRNA synthetase-associated" evidence="1">
    <location>
        <begin position="31"/>
        <end position="146"/>
    </location>
</feature>